<dbReference type="AlphaFoldDB" id="A0A937A083"/>
<protein>
    <submittedName>
        <fullName evidence="2">Uncharacterized protein</fullName>
    </submittedName>
</protein>
<evidence type="ECO:0000313" key="2">
    <source>
        <dbReference type="EMBL" id="MBL0685596.1"/>
    </source>
</evidence>
<keyword evidence="3" id="KW-1185">Reference proteome</keyword>
<evidence type="ECO:0000313" key="3">
    <source>
        <dbReference type="Proteomes" id="UP000651057"/>
    </source>
</evidence>
<dbReference type="EMBL" id="JAERQJ010000010">
    <property type="protein sequence ID" value="MBL0685596.1"/>
    <property type="molecule type" value="Genomic_DNA"/>
</dbReference>
<feature type="transmembrane region" description="Helical" evidence="1">
    <location>
        <begin position="12"/>
        <end position="30"/>
    </location>
</feature>
<feature type="transmembrane region" description="Helical" evidence="1">
    <location>
        <begin position="42"/>
        <end position="65"/>
    </location>
</feature>
<gene>
    <name evidence="2" type="ORF">JJQ60_18820</name>
</gene>
<keyword evidence="1" id="KW-0812">Transmembrane</keyword>
<evidence type="ECO:0000256" key="1">
    <source>
        <dbReference type="SAM" id="Phobius"/>
    </source>
</evidence>
<name>A0A937A083_9FLAO</name>
<feature type="transmembrane region" description="Helical" evidence="1">
    <location>
        <begin position="77"/>
        <end position="95"/>
    </location>
</feature>
<keyword evidence="1" id="KW-1133">Transmembrane helix</keyword>
<reference evidence="2" key="1">
    <citation type="submission" date="2021-01" db="EMBL/GenBank/DDBJ databases">
        <authorList>
            <person name="Zhong Y.L."/>
        </authorList>
    </citation>
    <scope>NUCLEOTIDE SEQUENCE</scope>
    <source>
        <strain evidence="2">KCTC 23302</strain>
    </source>
</reference>
<organism evidence="2 3">
    <name type="scientific">Aquimarina mytili</name>
    <dbReference type="NCBI Taxonomy" id="874423"/>
    <lineage>
        <taxon>Bacteria</taxon>
        <taxon>Pseudomonadati</taxon>
        <taxon>Bacteroidota</taxon>
        <taxon>Flavobacteriia</taxon>
        <taxon>Flavobacteriales</taxon>
        <taxon>Flavobacteriaceae</taxon>
        <taxon>Aquimarina</taxon>
    </lineage>
</organism>
<accession>A0A937A083</accession>
<dbReference type="Proteomes" id="UP000651057">
    <property type="component" value="Unassembled WGS sequence"/>
</dbReference>
<keyword evidence="1" id="KW-0472">Membrane</keyword>
<dbReference type="RefSeq" id="WP_201923849.1">
    <property type="nucleotide sequence ID" value="NZ_BAABAX010000030.1"/>
</dbReference>
<comment type="caution">
    <text evidence="2">The sequence shown here is derived from an EMBL/GenBank/DDBJ whole genome shotgun (WGS) entry which is preliminary data.</text>
</comment>
<proteinExistence type="predicted"/>
<sequence>MQIRQTINKKALTLATISLLLGTFILLLYLTFESEAFLVGGVFYVLVTLVINAITLIGLFANAIINHQYYKENITTILLFLINIPIAMGYLMIVINNPF</sequence>